<keyword evidence="3" id="KW-1185">Reference proteome</keyword>
<dbReference type="EMBL" id="JACOOJ010000022">
    <property type="protein sequence ID" value="MBC5633652.1"/>
    <property type="molecule type" value="Genomic_DNA"/>
</dbReference>
<keyword evidence="1" id="KW-1133">Transmembrane helix</keyword>
<reference evidence="2 3" key="1">
    <citation type="submission" date="2020-08" db="EMBL/GenBank/DDBJ databases">
        <title>Genome public.</title>
        <authorList>
            <person name="Liu C."/>
            <person name="Sun Q."/>
        </authorList>
    </citation>
    <scope>NUCLEOTIDE SEQUENCE [LARGE SCALE GENOMIC DNA]</scope>
    <source>
        <strain evidence="2 3">NSJ-79</strain>
    </source>
</reference>
<evidence type="ECO:0000313" key="3">
    <source>
        <dbReference type="Proteomes" id="UP000651475"/>
    </source>
</evidence>
<keyword evidence="1" id="KW-0472">Membrane</keyword>
<protein>
    <submittedName>
        <fullName evidence="2">Uncharacterized protein</fullName>
    </submittedName>
</protein>
<evidence type="ECO:0000313" key="2">
    <source>
        <dbReference type="EMBL" id="MBC5633652.1"/>
    </source>
</evidence>
<sequence length="112" mass="12986">MNDLSNTLQAISGLFGLLFLVFVILCVILFFKVWGMTDDVRVIKQRYLLESRKRMYDPNKEPLFAVGDLVVDKSGKQMRVKEIVSGLYSCYTGRGSIYVGDFEEWELKKFEE</sequence>
<keyword evidence="1" id="KW-0812">Transmembrane</keyword>
<dbReference type="Proteomes" id="UP000651475">
    <property type="component" value="Unassembled WGS sequence"/>
</dbReference>
<feature type="transmembrane region" description="Helical" evidence="1">
    <location>
        <begin position="12"/>
        <end position="34"/>
    </location>
</feature>
<evidence type="ECO:0000256" key="1">
    <source>
        <dbReference type="SAM" id="Phobius"/>
    </source>
</evidence>
<gene>
    <name evidence="2" type="ORF">H8S65_12870</name>
</gene>
<organism evidence="2 3">
    <name type="scientific">Parabacteroides hominis</name>
    <dbReference type="NCBI Taxonomy" id="2763057"/>
    <lineage>
        <taxon>Bacteria</taxon>
        <taxon>Pseudomonadati</taxon>
        <taxon>Bacteroidota</taxon>
        <taxon>Bacteroidia</taxon>
        <taxon>Bacteroidales</taxon>
        <taxon>Tannerellaceae</taxon>
        <taxon>Parabacteroides</taxon>
    </lineage>
</organism>
<dbReference type="RefSeq" id="WP_186930359.1">
    <property type="nucleotide sequence ID" value="NZ_JACOOJ010000022.1"/>
</dbReference>
<accession>A0ABR7DQM5</accession>
<proteinExistence type="predicted"/>
<comment type="caution">
    <text evidence="2">The sequence shown here is derived from an EMBL/GenBank/DDBJ whole genome shotgun (WGS) entry which is preliminary data.</text>
</comment>
<name>A0ABR7DQM5_9BACT</name>